<gene>
    <name evidence="1" type="ORF">NKI81_03320</name>
</gene>
<name>A0ACC6STH1_9HYPH</name>
<protein>
    <submittedName>
        <fullName evidence="1">Histidine phosphatase family protein</fullName>
    </submittedName>
</protein>
<keyword evidence="2" id="KW-1185">Reference proteome</keyword>
<proteinExistence type="predicted"/>
<evidence type="ECO:0000313" key="1">
    <source>
        <dbReference type="EMBL" id="MER9282997.1"/>
    </source>
</evidence>
<sequence length="203" mass="21545">MLVRLTMICAGATAATRQGRFPLDEPLEPGSLTLARAVRGTLRRADRVWTAPALRACQTAEALSLDASVDPMLADQNYGLWAGKSVEEVQARQPEEIAAWLTDPNAAPHGGEPLAEVVRRIAGLMDRVIAERGHTIAVTHASVIRAAILHVLGAPLAASSKIDVEPLSITDFRSDGRRWVLRACGVTASKPAKPLGPKGAHGT</sequence>
<organism evidence="1 2">
    <name type="scientific">Mesorhizobium australicum</name>
    <dbReference type="NCBI Taxonomy" id="536018"/>
    <lineage>
        <taxon>Bacteria</taxon>
        <taxon>Pseudomonadati</taxon>
        <taxon>Pseudomonadota</taxon>
        <taxon>Alphaproteobacteria</taxon>
        <taxon>Hyphomicrobiales</taxon>
        <taxon>Phyllobacteriaceae</taxon>
        <taxon>Mesorhizobium</taxon>
    </lineage>
</organism>
<comment type="caution">
    <text evidence="1">The sequence shown here is derived from an EMBL/GenBank/DDBJ whole genome shotgun (WGS) entry which is preliminary data.</text>
</comment>
<evidence type="ECO:0000313" key="2">
    <source>
        <dbReference type="Proteomes" id="UP001480082"/>
    </source>
</evidence>
<reference evidence="1 2" key="1">
    <citation type="journal article" date="2024" name="Proc. Natl. Acad. Sci. U.S.A.">
        <title>The evolutionary genomics of adaptation to stress in wild rhizobium bacteria.</title>
        <authorList>
            <person name="Kehlet-Delgado H."/>
            <person name="Montoya A.P."/>
            <person name="Jensen K.T."/>
            <person name="Wendlandt C.E."/>
            <person name="Dexheimer C."/>
            <person name="Roberts M."/>
            <person name="Torres Martinez L."/>
            <person name="Friesen M.L."/>
            <person name="Griffitts J.S."/>
            <person name="Porter S.S."/>
        </authorList>
    </citation>
    <scope>NUCLEOTIDE SEQUENCE [LARGE SCALE GENOMIC DNA]</scope>
    <source>
        <strain evidence="1 2">M0468</strain>
    </source>
</reference>
<dbReference type="Proteomes" id="UP001480082">
    <property type="component" value="Unassembled WGS sequence"/>
</dbReference>
<accession>A0ACC6STH1</accession>
<dbReference type="EMBL" id="JAMYRI010000002">
    <property type="protein sequence ID" value="MER9282997.1"/>
    <property type="molecule type" value="Genomic_DNA"/>
</dbReference>